<dbReference type="PANTHER" id="PTHR37953">
    <property type="entry name" value="UPF0127 PROTEIN MJ1496"/>
    <property type="match status" value="1"/>
</dbReference>
<dbReference type="AlphaFoldDB" id="A0A1H7JVJ0"/>
<dbReference type="InterPro" id="IPR003795">
    <property type="entry name" value="DUF192"/>
</dbReference>
<organism evidence="1 2">
    <name type="scientific">Methanobrevibacter gottschalkii</name>
    <dbReference type="NCBI Taxonomy" id="190974"/>
    <lineage>
        <taxon>Archaea</taxon>
        <taxon>Methanobacteriati</taxon>
        <taxon>Methanobacteriota</taxon>
        <taxon>Methanomada group</taxon>
        <taxon>Methanobacteria</taxon>
        <taxon>Methanobacteriales</taxon>
        <taxon>Methanobacteriaceae</taxon>
        <taxon>Methanobrevibacter</taxon>
    </lineage>
</organism>
<dbReference type="STRING" id="190974.SAMN05216439_1446"/>
<dbReference type="Proteomes" id="UP000199506">
    <property type="component" value="Unassembled WGS sequence"/>
</dbReference>
<dbReference type="Pfam" id="PF02643">
    <property type="entry name" value="DUF192"/>
    <property type="match status" value="1"/>
</dbReference>
<protein>
    <recommendedName>
        <fullName evidence="3">DUF192 domain-containing protein</fullName>
    </recommendedName>
</protein>
<dbReference type="Gene3D" id="2.60.120.1140">
    <property type="entry name" value="Protein of unknown function DUF192"/>
    <property type="match status" value="1"/>
</dbReference>
<proteinExistence type="predicted"/>
<dbReference type="OrthoDB" id="64208at2157"/>
<reference evidence="1 2" key="1">
    <citation type="submission" date="2016-10" db="EMBL/GenBank/DDBJ databases">
        <authorList>
            <person name="de Groot N.N."/>
        </authorList>
    </citation>
    <scope>NUCLEOTIDE SEQUENCE [LARGE SCALE GENOMIC DNA]</scope>
    <source>
        <strain evidence="1 2">DSM 11978</strain>
    </source>
</reference>
<dbReference type="InterPro" id="IPR038695">
    <property type="entry name" value="Saro_0823-like_sf"/>
</dbReference>
<dbReference type="RefSeq" id="WP_091699269.1">
    <property type="nucleotide sequence ID" value="NZ_FOAK01000005.1"/>
</dbReference>
<dbReference type="PANTHER" id="PTHR37953:SF1">
    <property type="entry name" value="UPF0127 PROTEIN MJ1496"/>
    <property type="match status" value="1"/>
</dbReference>
<dbReference type="EMBL" id="FOAK01000005">
    <property type="protein sequence ID" value="SEK77747.1"/>
    <property type="molecule type" value="Genomic_DNA"/>
</dbReference>
<gene>
    <name evidence="1" type="ORF">SAMN05216439_1446</name>
</gene>
<sequence>MIYNNEQINIKITYANNFYKHFKGLMLKKDFDDGLLFTNLKDSSIHTFFMRFEIDVYFLNEKKYIFEKTSLKPWKFYKPKKQAKYILETRKNKLKLKIGDRLDFI</sequence>
<accession>A0A1H7JVJ0</accession>
<evidence type="ECO:0000313" key="1">
    <source>
        <dbReference type="EMBL" id="SEK77747.1"/>
    </source>
</evidence>
<evidence type="ECO:0000313" key="2">
    <source>
        <dbReference type="Proteomes" id="UP000199506"/>
    </source>
</evidence>
<name>A0A1H7JVJ0_9EURY</name>
<evidence type="ECO:0008006" key="3">
    <source>
        <dbReference type="Google" id="ProtNLM"/>
    </source>
</evidence>